<evidence type="ECO:0000256" key="1">
    <source>
        <dbReference type="SAM" id="MobiDB-lite"/>
    </source>
</evidence>
<organism evidence="3 4">
    <name type="scientific">Biomphalaria pfeifferi</name>
    <name type="common">Bloodfluke planorb</name>
    <name type="synonym">Freshwater snail</name>
    <dbReference type="NCBI Taxonomy" id="112525"/>
    <lineage>
        <taxon>Eukaryota</taxon>
        <taxon>Metazoa</taxon>
        <taxon>Spiralia</taxon>
        <taxon>Lophotrochozoa</taxon>
        <taxon>Mollusca</taxon>
        <taxon>Gastropoda</taxon>
        <taxon>Heterobranchia</taxon>
        <taxon>Euthyneura</taxon>
        <taxon>Panpulmonata</taxon>
        <taxon>Hygrophila</taxon>
        <taxon>Lymnaeoidea</taxon>
        <taxon>Planorbidae</taxon>
        <taxon>Biomphalaria</taxon>
    </lineage>
</organism>
<sequence>MGRTRAKILNRVNFLIFLSSVCCNCLCDDLTNQTYSDLEDSASDNDTVESRGLLPSLRFGQDGIFSTFFSTSFDPESTTTIWTLPNTPYYDLKLLNGTEIVYFWNASTISAKTYQQSVCLQRCLNGIVVNITTYALQCSSVTCMPCSCERPACELYSNCCPDITEPYIPPPGLIGNLYTKSEKLGYQNFNATSSSVEIDNDTSPNDISPNDISPNDSSEVALACDVESSLLRYNFIYIRSCRLKSEDMKNLERLCEQELPLEEIDADVVTRVIDGATGTAYRNKYCAQCNGVER</sequence>
<comment type="caution">
    <text evidence="3">The sequence shown here is derived from an EMBL/GenBank/DDBJ whole genome shotgun (WGS) entry which is preliminary data.</text>
</comment>
<evidence type="ECO:0000313" key="3">
    <source>
        <dbReference type="EMBL" id="KAK0056277.1"/>
    </source>
</evidence>
<reference evidence="3" key="1">
    <citation type="journal article" date="2023" name="PLoS Negl. Trop. Dis.">
        <title>A genome sequence for Biomphalaria pfeifferi, the major vector snail for the human-infecting parasite Schistosoma mansoni.</title>
        <authorList>
            <person name="Bu L."/>
            <person name="Lu L."/>
            <person name="Laidemitt M.R."/>
            <person name="Zhang S.M."/>
            <person name="Mutuku M."/>
            <person name="Mkoji G."/>
            <person name="Steinauer M."/>
            <person name="Loker E.S."/>
        </authorList>
    </citation>
    <scope>NUCLEOTIDE SEQUENCE</scope>
    <source>
        <strain evidence="3">KasaAsao</strain>
    </source>
</reference>
<dbReference type="PANTHER" id="PTHR45902">
    <property type="entry name" value="LATROPHILIN RECEPTOR-LIKE PROTEIN A"/>
    <property type="match status" value="1"/>
</dbReference>
<keyword evidence="4" id="KW-1185">Reference proteome</keyword>
<protein>
    <recommendedName>
        <fullName evidence="5">SMB domain-containing protein</fullName>
    </recommendedName>
</protein>
<dbReference type="PANTHER" id="PTHR45902:SF1">
    <property type="entry name" value="LATROPHILIN RECEPTOR-LIKE PROTEIN A"/>
    <property type="match status" value="1"/>
</dbReference>
<feature type="region of interest" description="Disordered" evidence="1">
    <location>
        <begin position="195"/>
        <end position="216"/>
    </location>
</feature>
<dbReference type="AlphaFoldDB" id="A0AAD8BKF1"/>
<feature type="non-terminal residue" evidence="3">
    <location>
        <position position="294"/>
    </location>
</feature>
<gene>
    <name evidence="3" type="ORF">Bpfe_014364</name>
</gene>
<evidence type="ECO:0000313" key="4">
    <source>
        <dbReference type="Proteomes" id="UP001233172"/>
    </source>
</evidence>
<proteinExistence type="predicted"/>
<evidence type="ECO:0008006" key="5">
    <source>
        <dbReference type="Google" id="ProtNLM"/>
    </source>
</evidence>
<dbReference type="InterPro" id="IPR053231">
    <property type="entry name" value="GPCR_LN-TM7"/>
</dbReference>
<keyword evidence="2" id="KW-0732">Signal</keyword>
<evidence type="ECO:0000256" key="2">
    <source>
        <dbReference type="SAM" id="SignalP"/>
    </source>
</evidence>
<feature type="signal peptide" evidence="2">
    <location>
        <begin position="1"/>
        <end position="23"/>
    </location>
</feature>
<dbReference type="Proteomes" id="UP001233172">
    <property type="component" value="Unassembled WGS sequence"/>
</dbReference>
<feature type="chain" id="PRO_5042107234" description="SMB domain-containing protein" evidence="2">
    <location>
        <begin position="24"/>
        <end position="294"/>
    </location>
</feature>
<dbReference type="EMBL" id="JASAOG010000063">
    <property type="protein sequence ID" value="KAK0056277.1"/>
    <property type="molecule type" value="Genomic_DNA"/>
</dbReference>
<reference evidence="3" key="2">
    <citation type="submission" date="2023-04" db="EMBL/GenBank/DDBJ databases">
        <authorList>
            <person name="Bu L."/>
            <person name="Lu L."/>
            <person name="Laidemitt M.R."/>
            <person name="Zhang S.M."/>
            <person name="Mutuku M."/>
            <person name="Mkoji G."/>
            <person name="Steinauer M."/>
            <person name="Loker E.S."/>
        </authorList>
    </citation>
    <scope>NUCLEOTIDE SEQUENCE</scope>
    <source>
        <strain evidence="3">KasaAsao</strain>
        <tissue evidence="3">Whole Snail</tissue>
    </source>
</reference>
<name>A0AAD8BKF1_BIOPF</name>
<accession>A0AAD8BKF1</accession>